<evidence type="ECO:0000256" key="1">
    <source>
        <dbReference type="ARBA" id="ARBA00009902"/>
    </source>
</evidence>
<dbReference type="PROSITE" id="PS51257">
    <property type="entry name" value="PROKAR_LIPOPROTEIN"/>
    <property type="match status" value="1"/>
</dbReference>
<feature type="domain" description="Glycosyl hydrolase family 32 N-terminal" evidence="5">
    <location>
        <begin position="49"/>
        <end position="372"/>
    </location>
</feature>
<dbReference type="GO" id="GO:0004575">
    <property type="term" value="F:sucrose alpha-glucosidase activity"/>
    <property type="evidence" value="ECO:0007669"/>
    <property type="project" value="TreeGrafter"/>
</dbReference>
<evidence type="ECO:0000313" key="7">
    <source>
        <dbReference type="EMBL" id="RNL84691.1"/>
    </source>
</evidence>
<dbReference type="PROSITE" id="PS00609">
    <property type="entry name" value="GLYCOSYL_HYDROL_F32"/>
    <property type="match status" value="1"/>
</dbReference>
<dbReference type="Gene3D" id="2.60.120.560">
    <property type="entry name" value="Exo-inulinase, domain 1"/>
    <property type="match status" value="1"/>
</dbReference>
<reference evidence="7 8" key="1">
    <citation type="submission" date="2018-10" db="EMBL/GenBank/DDBJ databases">
        <title>Sinomicrobium pectinilyticum sp. nov., a pectinase-producing bacterium isolated from alkaline and saline soil, and emended description of the genus Sinomicrobium.</title>
        <authorList>
            <person name="Cheng B."/>
            <person name="Li C."/>
            <person name="Lai Q."/>
            <person name="Du M."/>
            <person name="Shao Z."/>
            <person name="Xu P."/>
            <person name="Yang C."/>
        </authorList>
    </citation>
    <scope>NUCLEOTIDE SEQUENCE [LARGE SCALE GENOMIC DNA]</scope>
    <source>
        <strain evidence="7 8">5DNS001</strain>
    </source>
</reference>
<proteinExistence type="inferred from homology"/>
<dbReference type="SUPFAM" id="SSF75005">
    <property type="entry name" value="Arabinanase/levansucrase/invertase"/>
    <property type="match status" value="1"/>
</dbReference>
<dbReference type="Proteomes" id="UP000267469">
    <property type="component" value="Unassembled WGS sequence"/>
</dbReference>
<dbReference type="InterPro" id="IPR013189">
    <property type="entry name" value="Glyco_hydro_32_C"/>
</dbReference>
<organism evidence="7 8">
    <name type="scientific">Sinomicrobium pectinilyticum</name>
    <dbReference type="NCBI Taxonomy" id="1084421"/>
    <lineage>
        <taxon>Bacteria</taxon>
        <taxon>Pseudomonadati</taxon>
        <taxon>Bacteroidota</taxon>
        <taxon>Flavobacteriia</taxon>
        <taxon>Flavobacteriales</taxon>
        <taxon>Flavobacteriaceae</taxon>
        <taxon>Sinomicrobium</taxon>
    </lineage>
</organism>
<dbReference type="PANTHER" id="PTHR42800:SF1">
    <property type="entry name" value="EXOINULINASE INUD (AFU_ORTHOLOGUE AFUA_5G00480)"/>
    <property type="match status" value="1"/>
</dbReference>
<feature type="domain" description="Glycosyl hydrolase family 32 C-terminal" evidence="6">
    <location>
        <begin position="376"/>
        <end position="529"/>
    </location>
</feature>
<comment type="caution">
    <text evidence="7">The sequence shown here is derived from an EMBL/GenBank/DDBJ whole genome shotgun (WGS) entry which is preliminary data.</text>
</comment>
<sequence length="534" mass="60279">MKNTLKTKATILTASLFVLVACGQKNGKKGTTSQNTVLSEEALYRPYFHFTPEEKWMNDPNGMFYYNGYYHLFFQHYPDSTVWGPMHWGHAVSTDLLNWKELPIALYPDESGYIFSGSAVVDHENTSGFGENGAPPVIAMYTIHNPEKRDNDQVDVETQGIAYSTDEGMTWTKYQGNPVIENPGIRDFRDPKIVRDTTRNQWVMVLAAQDRAKFYRSDNLKDWEFLSDFGVETGAHGGVWECPDFFPMTVEDTGETKWVLIQSVNPGGPNGGSATQYFIGDFDGTTFILDPGFEAELNKRKAFWIDYGKDNYAGVTWSGIPDSDGRKLFIGWMSNWEYAQQVPTTAWRSAMTLPRELRLVKTGNTYQLASQPVRELKDFRARASKKHDIALNTPFVYHTESNAALNSTEISLTLEGIGNGTSVIQLYNKEGDSLTFGLNSQKKEFFIDRTKTGKTGFSEKFAEKKSVAPRFSSSATLDIHIVLDKTSIEIFYDNGSVVMTEIFFPEAPFDTFRLTATDSEAVIKEIAIHQLKFD</sequence>
<dbReference type="SMART" id="SM00640">
    <property type="entry name" value="Glyco_32"/>
    <property type="match status" value="1"/>
</dbReference>
<gene>
    <name evidence="7" type="ORF">ED312_13460</name>
</gene>
<evidence type="ECO:0000313" key="8">
    <source>
        <dbReference type="Proteomes" id="UP000267469"/>
    </source>
</evidence>
<evidence type="ECO:0000256" key="4">
    <source>
        <dbReference type="RuleBase" id="RU362110"/>
    </source>
</evidence>
<evidence type="ECO:0000259" key="5">
    <source>
        <dbReference type="Pfam" id="PF00251"/>
    </source>
</evidence>
<protein>
    <submittedName>
        <fullName evidence="7">Glycoside hydrolase family 32 protein</fullName>
    </submittedName>
</protein>
<dbReference type="Pfam" id="PF00251">
    <property type="entry name" value="Glyco_hydro_32N"/>
    <property type="match status" value="1"/>
</dbReference>
<keyword evidence="3 4" id="KW-0326">Glycosidase</keyword>
<dbReference type="InterPro" id="IPR013320">
    <property type="entry name" value="ConA-like_dom_sf"/>
</dbReference>
<keyword evidence="8" id="KW-1185">Reference proteome</keyword>
<dbReference type="SUPFAM" id="SSF49899">
    <property type="entry name" value="Concanavalin A-like lectins/glucanases"/>
    <property type="match status" value="1"/>
</dbReference>
<accession>A0A3N0EA22</accession>
<keyword evidence="2 4" id="KW-0378">Hydrolase</keyword>
<dbReference type="AlphaFoldDB" id="A0A3N0EA22"/>
<dbReference type="PANTHER" id="PTHR42800">
    <property type="entry name" value="EXOINULINASE INUD (AFU_ORTHOLOGUE AFUA_5G00480)"/>
    <property type="match status" value="1"/>
</dbReference>
<dbReference type="GO" id="GO:0005737">
    <property type="term" value="C:cytoplasm"/>
    <property type="evidence" value="ECO:0007669"/>
    <property type="project" value="TreeGrafter"/>
</dbReference>
<evidence type="ECO:0000256" key="3">
    <source>
        <dbReference type="ARBA" id="ARBA00023295"/>
    </source>
</evidence>
<dbReference type="EMBL" id="RJTM01000094">
    <property type="protein sequence ID" value="RNL84691.1"/>
    <property type="molecule type" value="Genomic_DNA"/>
</dbReference>
<dbReference type="GO" id="GO:0005987">
    <property type="term" value="P:sucrose catabolic process"/>
    <property type="evidence" value="ECO:0007669"/>
    <property type="project" value="TreeGrafter"/>
</dbReference>
<dbReference type="InterPro" id="IPR018053">
    <property type="entry name" value="Glyco_hydro_32_AS"/>
</dbReference>
<dbReference type="InterPro" id="IPR013148">
    <property type="entry name" value="Glyco_hydro_32_N"/>
</dbReference>
<evidence type="ECO:0000256" key="2">
    <source>
        <dbReference type="ARBA" id="ARBA00022801"/>
    </source>
</evidence>
<dbReference type="Pfam" id="PF08244">
    <property type="entry name" value="Glyco_hydro_32C"/>
    <property type="match status" value="1"/>
</dbReference>
<name>A0A3N0EA22_SINP1</name>
<dbReference type="OrthoDB" id="9759709at2"/>
<dbReference type="RefSeq" id="WP_123216538.1">
    <property type="nucleotide sequence ID" value="NZ_RJTM01000094.1"/>
</dbReference>
<comment type="similarity">
    <text evidence="1 4">Belongs to the glycosyl hydrolase 32 family.</text>
</comment>
<dbReference type="CDD" id="cd18622">
    <property type="entry name" value="GH32_Inu-like"/>
    <property type="match status" value="1"/>
</dbReference>
<dbReference type="InterPro" id="IPR001362">
    <property type="entry name" value="Glyco_hydro_32"/>
</dbReference>
<dbReference type="InterPro" id="IPR023296">
    <property type="entry name" value="Glyco_hydro_beta-prop_sf"/>
</dbReference>
<dbReference type="Gene3D" id="2.115.10.20">
    <property type="entry name" value="Glycosyl hydrolase domain, family 43"/>
    <property type="match status" value="1"/>
</dbReference>
<evidence type="ECO:0000259" key="6">
    <source>
        <dbReference type="Pfam" id="PF08244"/>
    </source>
</evidence>